<proteinExistence type="inferred from homology"/>
<dbReference type="GO" id="GO:0006397">
    <property type="term" value="P:mRNA processing"/>
    <property type="evidence" value="ECO:0007669"/>
    <property type="project" value="UniProtKB-KW"/>
</dbReference>
<dbReference type="PROSITE" id="PS50082">
    <property type="entry name" value="WD_REPEATS_2"/>
    <property type="match status" value="2"/>
</dbReference>
<dbReference type="PANTHER" id="PTHR15598">
    <property type="entry name" value="ENHANCER OF MRNA-DECAPPING PROTEIN 4"/>
    <property type="match status" value="1"/>
</dbReference>
<comment type="similarity">
    <text evidence="2">Belongs to the WD repeat EDC4 family.</text>
</comment>
<keyword evidence="6" id="KW-0507">mRNA processing</keyword>
<gene>
    <name evidence="13" type="ORF">ZIOFF_027588</name>
</gene>
<reference evidence="13 14" key="1">
    <citation type="submission" date="2020-08" db="EMBL/GenBank/DDBJ databases">
        <title>Plant Genome Project.</title>
        <authorList>
            <person name="Zhang R.-G."/>
        </authorList>
    </citation>
    <scope>NUCLEOTIDE SEQUENCE [LARGE SCALE GENOMIC DNA]</scope>
    <source>
        <tissue evidence="13">Rhizome</tissue>
    </source>
</reference>
<dbReference type="GO" id="GO:0000932">
    <property type="term" value="C:P-body"/>
    <property type="evidence" value="ECO:0007669"/>
    <property type="project" value="UniProtKB-SubCell"/>
</dbReference>
<feature type="compositionally biased region" description="Pro residues" evidence="10">
    <location>
        <begin position="22"/>
        <end position="56"/>
    </location>
</feature>
<dbReference type="EMBL" id="JACMSC010000008">
    <property type="protein sequence ID" value="KAG6509588.1"/>
    <property type="molecule type" value="Genomic_DNA"/>
</dbReference>
<feature type="region of interest" description="Disordered" evidence="10">
    <location>
        <begin position="698"/>
        <end position="719"/>
    </location>
</feature>
<feature type="compositionally biased region" description="Low complexity" evidence="10">
    <location>
        <begin position="930"/>
        <end position="941"/>
    </location>
</feature>
<keyword evidence="3" id="KW-0963">Cytoplasm</keyword>
<evidence type="ECO:0000256" key="4">
    <source>
        <dbReference type="ARBA" id="ARBA00022553"/>
    </source>
</evidence>
<feature type="region of interest" description="Disordered" evidence="10">
    <location>
        <begin position="916"/>
        <end position="941"/>
    </location>
</feature>
<feature type="region of interest" description="Disordered" evidence="10">
    <location>
        <begin position="86"/>
        <end position="117"/>
    </location>
</feature>
<feature type="domain" description="Enhancer of mRNA-decapping protein 4 WD40 repeat region" evidence="11">
    <location>
        <begin position="210"/>
        <end position="522"/>
    </location>
</feature>
<name>A0A8J5GQM8_ZINOF</name>
<evidence type="ECO:0000256" key="8">
    <source>
        <dbReference type="ARBA" id="ARBA00023054"/>
    </source>
</evidence>
<evidence type="ECO:0000256" key="1">
    <source>
        <dbReference type="ARBA" id="ARBA00004201"/>
    </source>
</evidence>
<evidence type="ECO:0000256" key="10">
    <source>
        <dbReference type="SAM" id="MobiDB-lite"/>
    </source>
</evidence>
<feature type="compositionally biased region" description="Pro residues" evidence="10">
    <location>
        <begin position="89"/>
        <end position="105"/>
    </location>
</feature>
<dbReference type="OrthoDB" id="21128at2759"/>
<keyword evidence="8" id="KW-0175">Coiled coil</keyword>
<dbReference type="InterPro" id="IPR045152">
    <property type="entry name" value="EDC4-like"/>
</dbReference>
<evidence type="ECO:0000256" key="5">
    <source>
        <dbReference type="ARBA" id="ARBA00022574"/>
    </source>
</evidence>
<dbReference type="InterPro" id="IPR001680">
    <property type="entry name" value="WD40_rpt"/>
</dbReference>
<feature type="repeat" description="WD" evidence="9">
    <location>
        <begin position="376"/>
        <end position="409"/>
    </location>
</feature>
<dbReference type="GO" id="GO:0031087">
    <property type="term" value="P:deadenylation-independent decapping of nuclear-transcribed mRNA"/>
    <property type="evidence" value="ECO:0007669"/>
    <property type="project" value="InterPro"/>
</dbReference>
<dbReference type="PROSITE" id="PS50294">
    <property type="entry name" value="WD_REPEATS_REGION"/>
    <property type="match status" value="2"/>
</dbReference>
<feature type="region of interest" description="Disordered" evidence="10">
    <location>
        <begin position="1"/>
        <end position="66"/>
    </location>
</feature>
<feature type="domain" description="Enhancer of mRNA-decapping protein 4 C-terminal" evidence="12">
    <location>
        <begin position="1254"/>
        <end position="1355"/>
    </location>
</feature>
<organism evidence="13 14">
    <name type="scientific">Zingiber officinale</name>
    <name type="common">Ginger</name>
    <name type="synonym">Amomum zingiber</name>
    <dbReference type="NCBI Taxonomy" id="94328"/>
    <lineage>
        <taxon>Eukaryota</taxon>
        <taxon>Viridiplantae</taxon>
        <taxon>Streptophyta</taxon>
        <taxon>Embryophyta</taxon>
        <taxon>Tracheophyta</taxon>
        <taxon>Spermatophyta</taxon>
        <taxon>Magnoliopsida</taxon>
        <taxon>Liliopsida</taxon>
        <taxon>Zingiberales</taxon>
        <taxon>Zingiberaceae</taxon>
        <taxon>Zingiber</taxon>
    </lineage>
</organism>
<dbReference type="FunFam" id="1.10.220.100:FF:000001">
    <property type="entry name" value="Enhancer of mRNA-decapping protein 4"/>
    <property type="match status" value="1"/>
</dbReference>
<dbReference type="SMART" id="SM00320">
    <property type="entry name" value="WD40"/>
    <property type="match status" value="3"/>
</dbReference>
<dbReference type="Pfam" id="PF21289">
    <property type="entry name" value="EDC4_C"/>
    <property type="match status" value="1"/>
</dbReference>
<dbReference type="InterPro" id="IPR049404">
    <property type="entry name" value="EDC4_C"/>
</dbReference>
<evidence type="ECO:0000256" key="6">
    <source>
        <dbReference type="ARBA" id="ARBA00022664"/>
    </source>
</evidence>
<evidence type="ECO:0000256" key="3">
    <source>
        <dbReference type="ARBA" id="ARBA00022490"/>
    </source>
</evidence>
<sequence length="1385" mass="149501">MASPTGSPNTSANYDTQALFKPPNPSPSPGAIPRQPFPPTSAYPSPLPPSTFPAPTHPGGFSYPPATPPFHHHPFLHYPQESLHRTPAIYPPVSPHLPNPNPGTNPSPSSNTNPGARLMALLNPPASSQLESAVSMPPPSSTQLEFLTPSAIGALYPVPSAPPAALAQPAPTRMSSNKLPRGRLLSAGSRAVYDVDSRLPGEKQPPQLEVTPITKYTSDPGLVLGRQIAVNRTYICYGLKLGAIRVLNINTALRSLLKGHSQRVTDMAFFAEDVHLLASASIDGRVFVWKIDEGPDEENKPLITGKVIMAIQIVGDRESYHPRICWHSHKQEILYVGIGVLVLKFDINKVGRGKEFLAEEPLKCSIEKLIEGVQIIGKHDEEVTDLSISQWMVTRLASSSKDGTVKIWDDRKAVPLSVLRPHDGHPVNSVEFMTAPNHPEHINLITAGPLSREIKIWASASEEGWLLPSDSESWHCTQMLDLRSSSEPRMEEAFFNQLVVLSQASLIIIANAKKNAIYAVHIDYGPCPASTHMDHIADFTVAMPILSLTVTHDILAEGDKIVQVYCVQTQAIQQYALDLIQCLPPPIANAGLAKDPSSHVIEASNSEGLPVPELSSEHYRTNTAMENASPETLLTDGSMDGASAAPALVTTDSSEATGINESSTSNVEVKLISPLLNVDADAIHVASSSGPFNIDITGSSPSLKSPAKTSEDALSLSGHETDHSNFEHAIDRGVYSVVTKESTEKDGLNTGQNDISMIFNPPMMFKLGGNSTHLITPSEILSGAISTSENSNVNKKLTEEVKGKDLNTGDSIINAEVVEGTTVQQETNTQKVPQDFSALELSPQVSIAHSEVDDEAPTVIETSFQVESHPAEDIAIVEAKKHLLTTAKEEGQDRTINATEDIAEPGVASVSESLLVSKGKKQKEKQRQTSSPSSSSSSLLHSTYSLNEPVVTESVPSADPASLDILALQEMLSQVVNMQKELEKQMSLVVAAPVAKEGKRMETVLSRNIEKMIKANGDALWARVQEENAKYEKFEKERMQQITNLITNCVNKDLPTVLERAVKKELSTIGSTVARSIAPSISSAIAESFQRGVGDKAVTQLEKSVTSKLEATVARQIQSQFQTSGKQVLQDSLRSCLESSVVPSFEQSCKAMFEHIENAFQNGMSEHTAAASQQLEAANTPLAATLREAINSASSITQNLTTELIDGQRKILALIAAGNTKVLNPLVSQQANGPTAGLPEMVGAHLDPTKELSRLISERKYEEAFTMALQRSDVSIVSWLCTQVDLQALCSMVPLPLSQGVLLALLQQLACDISNETSRKVGWMTDVAVAINPADPMIALHVRPIFEQVYSMLGRQRSLPTTAAPESASIRLLMHVINSVLTSCK</sequence>
<protein>
    <recommendedName>
        <fullName evidence="15">Enhancer of mRNA-decapping protein 4</fullName>
    </recommendedName>
</protein>
<evidence type="ECO:0000313" key="14">
    <source>
        <dbReference type="Proteomes" id="UP000734854"/>
    </source>
</evidence>
<keyword evidence="7" id="KW-0677">Repeat</keyword>
<accession>A0A8J5GQM8</accession>
<comment type="caution">
    <text evidence="13">The sequence shown here is derived from an EMBL/GenBank/DDBJ whole genome shotgun (WGS) entry which is preliminary data.</text>
</comment>
<feature type="repeat" description="WD" evidence="9">
    <location>
        <begin position="257"/>
        <end position="299"/>
    </location>
</feature>
<evidence type="ECO:0000313" key="13">
    <source>
        <dbReference type="EMBL" id="KAG6509588.1"/>
    </source>
</evidence>
<dbReference type="Proteomes" id="UP000734854">
    <property type="component" value="Unassembled WGS sequence"/>
</dbReference>
<evidence type="ECO:0008006" key="15">
    <source>
        <dbReference type="Google" id="ProtNLM"/>
    </source>
</evidence>
<evidence type="ECO:0000259" key="11">
    <source>
        <dbReference type="Pfam" id="PF16529"/>
    </source>
</evidence>
<dbReference type="Pfam" id="PF16529">
    <property type="entry name" value="Ge1_WD40"/>
    <property type="match status" value="1"/>
</dbReference>
<feature type="compositionally biased region" description="Polar residues" evidence="10">
    <location>
        <begin position="1"/>
        <end position="16"/>
    </location>
</feature>
<dbReference type="InterPro" id="IPR032401">
    <property type="entry name" value="EDC4_WD40"/>
</dbReference>
<keyword evidence="4" id="KW-0597">Phosphoprotein</keyword>
<feature type="compositionally biased region" description="Low complexity" evidence="10">
    <location>
        <begin position="106"/>
        <end position="115"/>
    </location>
</feature>
<evidence type="ECO:0000259" key="12">
    <source>
        <dbReference type="Pfam" id="PF21289"/>
    </source>
</evidence>
<keyword evidence="5 9" id="KW-0853">WD repeat</keyword>
<evidence type="ECO:0000256" key="9">
    <source>
        <dbReference type="PROSITE-ProRule" id="PRU00221"/>
    </source>
</evidence>
<evidence type="ECO:0000256" key="7">
    <source>
        <dbReference type="ARBA" id="ARBA00022737"/>
    </source>
</evidence>
<dbReference type="PANTHER" id="PTHR15598:SF5">
    <property type="entry name" value="ENHANCER OF MRNA-DECAPPING PROTEIN 4"/>
    <property type="match status" value="1"/>
</dbReference>
<keyword evidence="14" id="KW-1185">Reference proteome</keyword>
<comment type="subcellular location">
    <subcellularLocation>
        <location evidence="1">Cytoplasm</location>
        <location evidence="1">P-body</location>
    </subcellularLocation>
</comment>
<dbReference type="FunFam" id="2.130.10.10:FF:000232">
    <property type="entry name" value="enhancer of mRNA-decapping protein 4"/>
    <property type="match status" value="1"/>
</dbReference>
<evidence type="ECO:0000256" key="2">
    <source>
        <dbReference type="ARBA" id="ARBA00009639"/>
    </source>
</evidence>